<reference evidence="1 2" key="1">
    <citation type="submission" date="2019-08" db="EMBL/GenBank/DDBJ databases">
        <title>Draft genome sequences of two oriental melons (Cucumis melo L. var makuwa).</title>
        <authorList>
            <person name="Kwon S.-Y."/>
        </authorList>
    </citation>
    <scope>NUCLEOTIDE SEQUENCE [LARGE SCALE GENOMIC DNA]</scope>
    <source>
        <strain evidence="2">cv. Chang Bougi</strain>
        <tissue evidence="1">Leaf</tissue>
    </source>
</reference>
<dbReference type="EMBL" id="SSTD01016369">
    <property type="protein sequence ID" value="TYK01050.1"/>
    <property type="molecule type" value="Genomic_DNA"/>
</dbReference>
<dbReference type="AlphaFoldDB" id="A0A5D3BPT5"/>
<comment type="caution">
    <text evidence="1">The sequence shown here is derived from an EMBL/GenBank/DDBJ whole genome shotgun (WGS) entry which is preliminary data.</text>
</comment>
<sequence>MWTVLCDTLASKLMVVDYTLPVALCYIGAGNIDKAVEIWSKSLSAGLEGKSYVDLLQNPEVLDKVGIKPPHGVLSKGAPGCVDLIHERDVLLDNFCLLEFLSPSCNN</sequence>
<protein>
    <submittedName>
        <fullName evidence="1">Protein transport protein SEC31-like protein B</fullName>
    </submittedName>
</protein>
<organism evidence="1 2">
    <name type="scientific">Cucumis melo var. makuwa</name>
    <name type="common">Oriental melon</name>
    <dbReference type="NCBI Taxonomy" id="1194695"/>
    <lineage>
        <taxon>Eukaryota</taxon>
        <taxon>Viridiplantae</taxon>
        <taxon>Streptophyta</taxon>
        <taxon>Embryophyta</taxon>
        <taxon>Tracheophyta</taxon>
        <taxon>Spermatophyta</taxon>
        <taxon>Magnoliopsida</taxon>
        <taxon>eudicotyledons</taxon>
        <taxon>Gunneridae</taxon>
        <taxon>Pentapetalae</taxon>
        <taxon>rosids</taxon>
        <taxon>fabids</taxon>
        <taxon>Cucurbitales</taxon>
        <taxon>Cucurbitaceae</taxon>
        <taxon>Benincaseae</taxon>
        <taxon>Cucumis</taxon>
    </lineage>
</organism>
<dbReference type="Gene3D" id="1.25.40.1030">
    <property type="match status" value="1"/>
</dbReference>
<proteinExistence type="predicted"/>
<dbReference type="Proteomes" id="UP000321947">
    <property type="component" value="Unassembled WGS sequence"/>
</dbReference>
<evidence type="ECO:0000313" key="2">
    <source>
        <dbReference type="Proteomes" id="UP000321947"/>
    </source>
</evidence>
<evidence type="ECO:0000313" key="1">
    <source>
        <dbReference type="EMBL" id="TYK01050.1"/>
    </source>
</evidence>
<name>A0A5D3BPT5_CUCMM</name>
<gene>
    <name evidence="1" type="ORF">E5676_scaffold264G00600</name>
</gene>
<accession>A0A5D3BPT5</accession>